<accession>A0A914P6Q0</accession>
<name>A0A914P6Q0_9BILA</name>
<dbReference type="WBParaSite" id="PDA_v2.g10384.t1">
    <property type="protein sequence ID" value="PDA_v2.g10384.t1"/>
    <property type="gene ID" value="PDA_v2.g10384"/>
</dbReference>
<sequence>MEALEQRLYAIEEAVGTLQPGRQSLHSDIASLRDELKSLKMDLVLKAPAEKLRELHKDPPIEDTLSTDEKLFLIQYHRPLIDKHIEELVEMERLSQIVFDSDALVKIPDDSVLDDMKKNMEGLKEELKLAHDETINFLIEQSKTLKETTDAWIQVKNLARPKPNV</sequence>
<protein>
    <submittedName>
        <fullName evidence="2">Dynactin subunit 3</fullName>
    </submittedName>
</protein>
<keyword evidence="1" id="KW-1185">Reference proteome</keyword>
<reference evidence="2" key="1">
    <citation type="submission" date="2022-11" db="UniProtKB">
        <authorList>
            <consortium name="WormBaseParasite"/>
        </authorList>
    </citation>
    <scope>IDENTIFICATION</scope>
</reference>
<proteinExistence type="predicted"/>
<evidence type="ECO:0000313" key="1">
    <source>
        <dbReference type="Proteomes" id="UP000887578"/>
    </source>
</evidence>
<dbReference type="AlphaFoldDB" id="A0A914P6Q0"/>
<organism evidence="1 2">
    <name type="scientific">Panagrolaimus davidi</name>
    <dbReference type="NCBI Taxonomy" id="227884"/>
    <lineage>
        <taxon>Eukaryota</taxon>
        <taxon>Metazoa</taxon>
        <taxon>Ecdysozoa</taxon>
        <taxon>Nematoda</taxon>
        <taxon>Chromadorea</taxon>
        <taxon>Rhabditida</taxon>
        <taxon>Tylenchina</taxon>
        <taxon>Panagrolaimomorpha</taxon>
        <taxon>Panagrolaimoidea</taxon>
        <taxon>Panagrolaimidae</taxon>
        <taxon>Panagrolaimus</taxon>
    </lineage>
</organism>
<dbReference type="Proteomes" id="UP000887578">
    <property type="component" value="Unplaced"/>
</dbReference>
<evidence type="ECO:0000313" key="2">
    <source>
        <dbReference type="WBParaSite" id="PDA_v2.g10384.t1"/>
    </source>
</evidence>